<dbReference type="Proteomes" id="UP001457282">
    <property type="component" value="Unassembled WGS sequence"/>
</dbReference>
<dbReference type="PANTHER" id="PTHR43670:SF118">
    <property type="entry name" value="HSP20_ALPHA CRYSTALLIN FAMILY PROTEIN"/>
    <property type="match status" value="1"/>
</dbReference>
<evidence type="ECO:0000256" key="3">
    <source>
        <dbReference type="ARBA" id="ARBA00022821"/>
    </source>
</evidence>
<accession>A0AAW1VMF1</accession>
<comment type="similarity">
    <text evidence="4 5">Belongs to the small heat shock protein (HSP20) family.</text>
</comment>
<keyword evidence="2" id="KW-1003">Cell membrane</keyword>
<feature type="transmembrane region" description="Helical" evidence="6">
    <location>
        <begin position="143"/>
        <end position="161"/>
    </location>
</feature>
<gene>
    <name evidence="8" type="ORF">M0R45_000232</name>
</gene>
<sequence length="174" mass="19660">MKTDPAEKEEQSYEDFVPFCQWQKQEEYDILEIHLPGFTRQEIRVQLNNLGILTISGEQGDGNESATTTTSTRSRFSKEIEISRNCRADQIRAKFSRGILSIILPKKVAKLSTQSTEDSKQSVHFLLGLGDTVFRPKLSKEKALKMVVVALALALAVYAVYKYQKIDGAYPKVI</sequence>
<feature type="domain" description="SHSP" evidence="7">
    <location>
        <begin position="10"/>
        <end position="121"/>
    </location>
</feature>
<proteinExistence type="inferred from homology"/>
<keyword evidence="3" id="KW-0611">Plant defense</keyword>
<dbReference type="Pfam" id="PF00011">
    <property type="entry name" value="HSP20"/>
    <property type="match status" value="1"/>
</dbReference>
<evidence type="ECO:0000313" key="9">
    <source>
        <dbReference type="Proteomes" id="UP001457282"/>
    </source>
</evidence>
<organism evidence="8 9">
    <name type="scientific">Rubus argutus</name>
    <name type="common">Southern blackberry</name>
    <dbReference type="NCBI Taxonomy" id="59490"/>
    <lineage>
        <taxon>Eukaryota</taxon>
        <taxon>Viridiplantae</taxon>
        <taxon>Streptophyta</taxon>
        <taxon>Embryophyta</taxon>
        <taxon>Tracheophyta</taxon>
        <taxon>Spermatophyta</taxon>
        <taxon>Magnoliopsida</taxon>
        <taxon>eudicotyledons</taxon>
        <taxon>Gunneridae</taxon>
        <taxon>Pentapetalae</taxon>
        <taxon>rosids</taxon>
        <taxon>fabids</taxon>
        <taxon>Rosales</taxon>
        <taxon>Rosaceae</taxon>
        <taxon>Rosoideae</taxon>
        <taxon>Rosoideae incertae sedis</taxon>
        <taxon>Rubus</taxon>
    </lineage>
</organism>
<protein>
    <recommendedName>
        <fullName evidence="7">SHSP domain-containing protein</fullName>
    </recommendedName>
</protein>
<evidence type="ECO:0000256" key="4">
    <source>
        <dbReference type="PROSITE-ProRule" id="PRU00285"/>
    </source>
</evidence>
<keyword evidence="6" id="KW-1133">Transmembrane helix</keyword>
<dbReference type="GO" id="GO:0006952">
    <property type="term" value="P:defense response"/>
    <property type="evidence" value="ECO:0007669"/>
    <property type="project" value="UniProtKB-KW"/>
</dbReference>
<comment type="subcellular location">
    <subcellularLocation>
        <location evidence="1">Cell membrane</location>
        <topology evidence="1">Single-pass membrane protein</topology>
    </subcellularLocation>
</comment>
<evidence type="ECO:0000256" key="5">
    <source>
        <dbReference type="RuleBase" id="RU003616"/>
    </source>
</evidence>
<dbReference type="GO" id="GO:0005886">
    <property type="term" value="C:plasma membrane"/>
    <property type="evidence" value="ECO:0007669"/>
    <property type="project" value="UniProtKB-SubCell"/>
</dbReference>
<dbReference type="EMBL" id="JBEDUW010000140">
    <property type="protein sequence ID" value="KAK9905393.1"/>
    <property type="molecule type" value="Genomic_DNA"/>
</dbReference>
<evidence type="ECO:0000313" key="8">
    <source>
        <dbReference type="EMBL" id="KAK9905393.1"/>
    </source>
</evidence>
<dbReference type="PANTHER" id="PTHR43670">
    <property type="entry name" value="HEAT SHOCK PROTEIN 26"/>
    <property type="match status" value="1"/>
</dbReference>
<reference evidence="8 9" key="1">
    <citation type="journal article" date="2023" name="G3 (Bethesda)">
        <title>A chromosome-length genome assembly and annotation of blackberry (Rubus argutus, cv. 'Hillquist').</title>
        <authorList>
            <person name="Bruna T."/>
            <person name="Aryal R."/>
            <person name="Dudchenko O."/>
            <person name="Sargent D.J."/>
            <person name="Mead D."/>
            <person name="Buti M."/>
            <person name="Cavallini A."/>
            <person name="Hytonen T."/>
            <person name="Andres J."/>
            <person name="Pham M."/>
            <person name="Weisz D."/>
            <person name="Mascagni F."/>
            <person name="Usai G."/>
            <person name="Natali L."/>
            <person name="Bassil N."/>
            <person name="Fernandez G.E."/>
            <person name="Lomsadze A."/>
            <person name="Armour M."/>
            <person name="Olukolu B."/>
            <person name="Poorten T."/>
            <person name="Britton C."/>
            <person name="Davik J."/>
            <person name="Ashrafi H."/>
            <person name="Aiden E.L."/>
            <person name="Borodovsky M."/>
            <person name="Worthington M."/>
        </authorList>
    </citation>
    <scope>NUCLEOTIDE SEQUENCE [LARGE SCALE GENOMIC DNA]</scope>
    <source>
        <strain evidence="8">PI 553951</strain>
    </source>
</reference>
<comment type="caution">
    <text evidence="8">The sequence shown here is derived from an EMBL/GenBank/DDBJ whole genome shotgun (WGS) entry which is preliminary data.</text>
</comment>
<keyword evidence="6" id="KW-0472">Membrane</keyword>
<evidence type="ECO:0000259" key="7">
    <source>
        <dbReference type="PROSITE" id="PS01031"/>
    </source>
</evidence>
<dbReference type="GO" id="GO:0034605">
    <property type="term" value="P:cellular response to heat"/>
    <property type="evidence" value="ECO:0007669"/>
    <property type="project" value="TreeGrafter"/>
</dbReference>
<dbReference type="InterPro" id="IPR002068">
    <property type="entry name" value="A-crystallin/Hsp20_dom"/>
</dbReference>
<dbReference type="AlphaFoldDB" id="A0AAW1VMF1"/>
<dbReference type="Gene3D" id="2.60.40.790">
    <property type="match status" value="1"/>
</dbReference>
<dbReference type="CDD" id="cd06464">
    <property type="entry name" value="ACD_sHsps-like"/>
    <property type="match status" value="1"/>
</dbReference>
<dbReference type="SUPFAM" id="SSF49764">
    <property type="entry name" value="HSP20-like chaperones"/>
    <property type="match status" value="1"/>
</dbReference>
<evidence type="ECO:0000256" key="2">
    <source>
        <dbReference type="ARBA" id="ARBA00022475"/>
    </source>
</evidence>
<dbReference type="PROSITE" id="PS01031">
    <property type="entry name" value="SHSP"/>
    <property type="match status" value="1"/>
</dbReference>
<dbReference type="InterPro" id="IPR008978">
    <property type="entry name" value="HSP20-like_chaperone"/>
</dbReference>
<evidence type="ECO:0000256" key="1">
    <source>
        <dbReference type="ARBA" id="ARBA00004162"/>
    </source>
</evidence>
<keyword evidence="6" id="KW-0812">Transmembrane</keyword>
<name>A0AAW1VMF1_RUBAR</name>
<evidence type="ECO:0000256" key="6">
    <source>
        <dbReference type="SAM" id="Phobius"/>
    </source>
</evidence>
<keyword evidence="9" id="KW-1185">Reference proteome</keyword>